<dbReference type="AlphaFoldDB" id="A0A1Z4JCY9"/>
<protein>
    <submittedName>
        <fullName evidence="1">Uncharacterized protein</fullName>
    </submittedName>
</protein>
<dbReference type="EMBL" id="AP018203">
    <property type="protein sequence ID" value="BAY54327.1"/>
    <property type="molecule type" value="Genomic_DNA"/>
</dbReference>
<organism evidence="1 2">
    <name type="scientific">Leptolyngbya boryana NIES-2135</name>
    <dbReference type="NCBI Taxonomy" id="1973484"/>
    <lineage>
        <taxon>Bacteria</taxon>
        <taxon>Bacillati</taxon>
        <taxon>Cyanobacteriota</taxon>
        <taxon>Cyanophyceae</taxon>
        <taxon>Leptolyngbyales</taxon>
        <taxon>Leptolyngbyaceae</taxon>
        <taxon>Leptolyngbya group</taxon>
        <taxon>Leptolyngbya</taxon>
    </lineage>
</organism>
<proteinExistence type="predicted"/>
<name>A0A1Z4JCY9_LEPBY</name>
<keyword evidence="2" id="KW-1185">Reference proteome</keyword>
<evidence type="ECO:0000313" key="1">
    <source>
        <dbReference type="EMBL" id="BAY54327.1"/>
    </source>
</evidence>
<gene>
    <name evidence="1" type="ORF">NIES2135_11440</name>
</gene>
<evidence type="ECO:0000313" key="2">
    <source>
        <dbReference type="Proteomes" id="UP000217895"/>
    </source>
</evidence>
<accession>A0A1Z4JCY9</accession>
<reference evidence="1 2" key="1">
    <citation type="submission" date="2017-06" db="EMBL/GenBank/DDBJ databases">
        <title>Genome sequencing of cyanobaciteial culture collection at National Institute for Environmental Studies (NIES).</title>
        <authorList>
            <person name="Hirose Y."/>
            <person name="Shimura Y."/>
            <person name="Fujisawa T."/>
            <person name="Nakamura Y."/>
            <person name="Kawachi M."/>
        </authorList>
    </citation>
    <scope>NUCLEOTIDE SEQUENCE [LARGE SCALE GENOMIC DNA]</scope>
    <source>
        <strain evidence="1 2">NIES-2135</strain>
    </source>
</reference>
<sequence>MSRVREKQCALCDKSAPVLYRIQYDELGEWIFVCRDCWNQVSQDNPFYLYGGTWKAHKR</sequence>
<dbReference type="Proteomes" id="UP000217895">
    <property type="component" value="Chromosome"/>
</dbReference>